<evidence type="ECO:0000313" key="3">
    <source>
        <dbReference type="Proteomes" id="UP000831787"/>
    </source>
</evidence>
<feature type="domain" description="Amine oxidase" evidence="1">
    <location>
        <begin position="92"/>
        <end position="232"/>
    </location>
</feature>
<proteinExistence type="predicted"/>
<keyword evidence="3" id="KW-1185">Reference proteome</keyword>
<dbReference type="Proteomes" id="UP000831787">
    <property type="component" value="Chromosome"/>
</dbReference>
<dbReference type="RefSeq" id="WP_244711791.1">
    <property type="nucleotide sequence ID" value="NZ_CP095073.1"/>
</dbReference>
<protein>
    <submittedName>
        <fullName evidence="2">FAD-dependent oxidoreductase</fullName>
    </submittedName>
</protein>
<dbReference type="InterPro" id="IPR002937">
    <property type="entry name" value="Amino_oxidase"/>
</dbReference>
<dbReference type="PANTHER" id="PTHR16128:SF5">
    <property type="entry name" value="FAD_NAD(P)-BINDING OXIDOREDUCTASE FAMILY PROTEIN"/>
    <property type="match status" value="1"/>
</dbReference>
<reference evidence="2 3" key="1">
    <citation type="submission" date="2022-04" db="EMBL/GenBank/DDBJ databases">
        <title>Halobacillus sp. isolated from saltern.</title>
        <authorList>
            <person name="Won M."/>
            <person name="Lee C.-M."/>
            <person name="Woen H.-Y."/>
            <person name="Kwon S.-W."/>
        </authorList>
    </citation>
    <scope>NUCLEOTIDE SEQUENCE [LARGE SCALE GENOMIC DNA]</scope>
    <source>
        <strain evidence="2 3">SSBR10-3</strain>
    </source>
</reference>
<dbReference type="Gene3D" id="3.50.50.60">
    <property type="entry name" value="FAD/NAD(P)-binding domain"/>
    <property type="match status" value="1"/>
</dbReference>
<dbReference type="EMBL" id="CP095073">
    <property type="protein sequence ID" value="UOQ45227.1"/>
    <property type="molecule type" value="Genomic_DNA"/>
</dbReference>
<dbReference type="Gene3D" id="3.90.660.10">
    <property type="match status" value="1"/>
</dbReference>
<organism evidence="2 3">
    <name type="scientific">Halobacillus salinarum</name>
    <dbReference type="NCBI Taxonomy" id="2932257"/>
    <lineage>
        <taxon>Bacteria</taxon>
        <taxon>Bacillati</taxon>
        <taxon>Bacillota</taxon>
        <taxon>Bacilli</taxon>
        <taxon>Bacillales</taxon>
        <taxon>Bacillaceae</taxon>
        <taxon>Halobacillus</taxon>
    </lineage>
</organism>
<evidence type="ECO:0000259" key="1">
    <source>
        <dbReference type="Pfam" id="PF01593"/>
    </source>
</evidence>
<accession>A0ABY4ENN0</accession>
<dbReference type="Pfam" id="PF13450">
    <property type="entry name" value="NAD_binding_8"/>
    <property type="match status" value="1"/>
</dbReference>
<dbReference type="InterPro" id="IPR036188">
    <property type="entry name" value="FAD/NAD-bd_sf"/>
</dbReference>
<dbReference type="SUPFAM" id="SSF51905">
    <property type="entry name" value="FAD/NAD(P)-binding domain"/>
    <property type="match status" value="1"/>
</dbReference>
<dbReference type="PANTHER" id="PTHR16128">
    <property type="entry name" value="FAD/NAD(P)-BINDING OXIDOREDUCTASE FAMILY PROTEIN"/>
    <property type="match status" value="1"/>
</dbReference>
<name>A0ABY4ENN0_9BACI</name>
<evidence type="ECO:0000313" key="2">
    <source>
        <dbReference type="EMBL" id="UOQ45227.1"/>
    </source>
</evidence>
<dbReference type="Pfam" id="PF01593">
    <property type="entry name" value="Amino_oxidase"/>
    <property type="match status" value="1"/>
</dbReference>
<sequence length="321" mass="36070">MNSYPITIIGAGLSGIMAAKQLKEQGNDDFLIVDKGKSVGGRLATRRVAEGKADHGAQFFTVRTEELQSEVDQWLNKGWVKRWFGDQYPRYTAVDGMNGLAKHLAEGLPVSVNTKVVKIIESAKEFILSDSVGNVWRSEQVLITTPVPQIIDLLKNSEVALSPDSVKSLRSISFLPSYVGIFEFNSSTHLPDHGHLDENLPDGVERIVDHEKKGISQVPIISVYMTGDWSRRHFGDDYVMSLIKENTEELLEWSELESEQLKRWRYSQAKKTINTSFMNLNENKKLLAAGDTFLREDDQAGRTRFESAFLSGRDAGEYLAK</sequence>
<gene>
    <name evidence="2" type="ORF">MUN89_04565</name>
</gene>